<reference evidence="2" key="1">
    <citation type="submission" date="2017-09" db="EMBL/GenBank/DDBJ databases">
        <title>Depth-based differentiation of microbial function through sediment-hosted aquifers and enrichment of novel symbionts in the deep terrestrial subsurface.</title>
        <authorList>
            <person name="Probst A.J."/>
            <person name="Ladd B."/>
            <person name="Jarett J.K."/>
            <person name="Geller-Mcgrath D.E."/>
            <person name="Sieber C.M.K."/>
            <person name="Emerson J.B."/>
            <person name="Anantharaman K."/>
            <person name="Thomas B.C."/>
            <person name="Malmstrom R."/>
            <person name="Stieglmeier M."/>
            <person name="Klingl A."/>
            <person name="Woyke T."/>
            <person name="Ryan C.M."/>
            <person name="Banfield J.F."/>
        </authorList>
    </citation>
    <scope>NUCLEOTIDE SEQUENCE [LARGE SCALE GENOMIC DNA]</scope>
</reference>
<dbReference type="InterPro" id="IPR000831">
    <property type="entry name" value="Trp_repress"/>
</dbReference>
<dbReference type="EMBL" id="PFAJ01000024">
    <property type="protein sequence ID" value="PIR97345.1"/>
    <property type="molecule type" value="Genomic_DNA"/>
</dbReference>
<dbReference type="GO" id="GO:0003700">
    <property type="term" value="F:DNA-binding transcription factor activity"/>
    <property type="evidence" value="ECO:0007669"/>
    <property type="project" value="InterPro"/>
</dbReference>
<evidence type="ECO:0000313" key="1">
    <source>
        <dbReference type="EMBL" id="PIR97345.1"/>
    </source>
</evidence>
<protein>
    <submittedName>
        <fullName evidence="1">Uncharacterized protein</fullName>
    </submittedName>
</protein>
<dbReference type="Gene3D" id="1.10.1270.10">
    <property type="entry name" value="TrpR-like"/>
    <property type="match status" value="1"/>
</dbReference>
<accession>A0A2H0VE26</accession>
<dbReference type="Proteomes" id="UP000230557">
    <property type="component" value="Unassembled WGS sequence"/>
</dbReference>
<dbReference type="Pfam" id="PF01371">
    <property type="entry name" value="Trp_repressor"/>
    <property type="match status" value="1"/>
</dbReference>
<comment type="caution">
    <text evidence="1">The sequence shown here is derived from an EMBL/GenBank/DDBJ whole genome shotgun (WGS) entry which is preliminary data.</text>
</comment>
<evidence type="ECO:0000313" key="2">
    <source>
        <dbReference type="Proteomes" id="UP000230557"/>
    </source>
</evidence>
<organism evidence="1 2">
    <name type="scientific">Candidatus Doudnabacteria bacterium CG10_big_fil_rev_8_21_14_0_10_41_10</name>
    <dbReference type="NCBI Taxonomy" id="1974551"/>
    <lineage>
        <taxon>Bacteria</taxon>
        <taxon>Candidatus Doudnaibacteriota</taxon>
    </lineage>
</organism>
<dbReference type="GO" id="GO:0043565">
    <property type="term" value="F:sequence-specific DNA binding"/>
    <property type="evidence" value="ECO:0007669"/>
    <property type="project" value="InterPro"/>
</dbReference>
<sequence>MCYEKVRVMAKVSRRQENSKDLGHYINNLWSAFTLMDSKEDIRILFRDLFTHTEYKMLAKRLEIARRLLNEESYEQIIKDLKVTARTITVISNTLAIKGEGLRKTHDKLLEMEGKYQKYQEERQKRWERRSTEGLVRKSILGQVLKAGIKSADKAIAKKRKKISAKQSLSIE</sequence>
<name>A0A2H0VE26_9BACT</name>
<dbReference type="AlphaFoldDB" id="A0A2H0VE26"/>
<proteinExistence type="predicted"/>
<gene>
    <name evidence="1" type="ORF">COT91_01885</name>
</gene>
<dbReference type="SUPFAM" id="SSF48295">
    <property type="entry name" value="TrpR-like"/>
    <property type="match status" value="1"/>
</dbReference>
<dbReference type="InterPro" id="IPR038116">
    <property type="entry name" value="TrpR-like_sf"/>
</dbReference>
<dbReference type="InterPro" id="IPR010921">
    <property type="entry name" value="Trp_repressor/repl_initiator"/>
</dbReference>